<evidence type="ECO:0000313" key="2">
    <source>
        <dbReference type="EMBL" id="MDI3349388.1"/>
    </source>
</evidence>
<organism evidence="2 3">
    <name type="scientific">Mycoplasmopsis arginini</name>
    <name type="common">Mycoplasma arginini</name>
    <dbReference type="NCBI Taxonomy" id="2094"/>
    <lineage>
        <taxon>Bacteria</taxon>
        <taxon>Bacillati</taxon>
        <taxon>Mycoplasmatota</taxon>
        <taxon>Mycoplasmoidales</taxon>
        <taxon>Metamycoplasmataceae</taxon>
        <taxon>Mycoplasmopsis</taxon>
    </lineage>
</organism>
<name>A0AA43TW35_MYCAR</name>
<comment type="caution">
    <text evidence="2">The sequence shown here is derived from an EMBL/GenBank/DDBJ whole genome shotgun (WGS) entry which is preliminary data.</text>
</comment>
<gene>
    <name evidence="2" type="ORF">DCBHLPFO_00509</name>
</gene>
<evidence type="ECO:0000256" key="1">
    <source>
        <dbReference type="SAM" id="Phobius"/>
    </source>
</evidence>
<dbReference type="EMBL" id="JAPFAR010000007">
    <property type="protein sequence ID" value="MDI3349388.1"/>
    <property type="molecule type" value="Genomic_DNA"/>
</dbReference>
<dbReference type="Proteomes" id="UP001162175">
    <property type="component" value="Unassembled WGS sequence"/>
</dbReference>
<evidence type="ECO:0000313" key="3">
    <source>
        <dbReference type="Proteomes" id="UP001162175"/>
    </source>
</evidence>
<feature type="transmembrane region" description="Helical" evidence="1">
    <location>
        <begin position="12"/>
        <end position="30"/>
    </location>
</feature>
<keyword evidence="1" id="KW-0472">Membrane</keyword>
<proteinExistence type="predicted"/>
<dbReference type="AlphaFoldDB" id="A0AA43TW35"/>
<keyword evidence="1" id="KW-1133">Transmembrane helix</keyword>
<protein>
    <submittedName>
        <fullName evidence="2">Uncharacterized protein</fullName>
    </submittedName>
</protein>
<sequence length="88" mass="10185">MILKALERSHFVFHFFMLGVSLSIVIANTFDTVRLYNLKGISLTEENLEIVRGNNINKINYNDIENVKLSKSGGVTIKVKNKFFRFKF</sequence>
<accession>A0AA43TW35</accession>
<keyword evidence="1" id="KW-0812">Transmembrane</keyword>
<reference evidence="2" key="1">
    <citation type="submission" date="2022-11" db="EMBL/GenBank/DDBJ databases">
        <title>Draft genome of Mycoplasma arginini isolated from fly.</title>
        <authorList>
            <person name="Severgnini M."/>
            <person name="Gioia G."/>
            <person name="Cremonesi P."/>
            <person name="Moroni P."/>
            <person name="Addis M.F."/>
            <person name="Castiglioni B."/>
        </authorList>
    </citation>
    <scope>NUCLEOTIDE SEQUENCE</scope>
    <source>
        <strain evidence="2">QMP CG1-1632</strain>
    </source>
</reference>